<evidence type="ECO:0000313" key="2">
    <source>
        <dbReference type="Proteomes" id="UP000199666"/>
    </source>
</evidence>
<gene>
    <name evidence="1" type="ORF">SAMN04489864_1097</name>
</gene>
<keyword evidence="2" id="KW-1185">Reference proteome</keyword>
<sequence>MAFRPIERLPMEIEHYNLEMIKPETAIEMLAKNGIKMDREEAKKVLELLYFLVKLSVNQIVDTENSKI</sequence>
<dbReference type="Proteomes" id="UP000199666">
    <property type="component" value="Unassembled WGS sequence"/>
</dbReference>
<protein>
    <submittedName>
        <fullName evidence="1">Uncharacterized protein</fullName>
    </submittedName>
</protein>
<reference evidence="1 2" key="1">
    <citation type="submission" date="2016-10" db="EMBL/GenBank/DDBJ databases">
        <authorList>
            <person name="de Groot N.N."/>
        </authorList>
    </citation>
    <scope>NUCLEOTIDE SEQUENCE [LARGE SCALE GENOMIC DNA]</scope>
    <source>
        <strain evidence="1 2">DSM 18684</strain>
    </source>
</reference>
<organism evidence="1 2">
    <name type="scientific">Pedobacter insulae</name>
    <dbReference type="NCBI Taxonomy" id="414048"/>
    <lineage>
        <taxon>Bacteria</taxon>
        <taxon>Pseudomonadati</taxon>
        <taxon>Bacteroidota</taxon>
        <taxon>Sphingobacteriia</taxon>
        <taxon>Sphingobacteriales</taxon>
        <taxon>Sphingobacteriaceae</taxon>
        <taxon>Pedobacter</taxon>
    </lineage>
</organism>
<dbReference type="AlphaFoldDB" id="A0A1I2Z666"/>
<proteinExistence type="predicted"/>
<dbReference type="EMBL" id="FOPP01000009">
    <property type="protein sequence ID" value="SFH33065.1"/>
    <property type="molecule type" value="Genomic_DNA"/>
</dbReference>
<evidence type="ECO:0000313" key="1">
    <source>
        <dbReference type="EMBL" id="SFH33065.1"/>
    </source>
</evidence>
<accession>A0A1I2Z666</accession>
<name>A0A1I2Z666_9SPHI</name>
<dbReference type="STRING" id="414048.SAMN04489864_1097"/>